<dbReference type="InterPro" id="IPR017871">
    <property type="entry name" value="ABC_transporter-like_CS"/>
</dbReference>
<dbReference type="EMBL" id="FPKS01000014">
    <property type="protein sequence ID" value="SFZ76194.1"/>
    <property type="molecule type" value="Genomic_DNA"/>
</dbReference>
<dbReference type="AlphaFoldDB" id="A0A1K2HIV5"/>
<name>A0A1K2HIV5_9LACT</name>
<dbReference type="Proteomes" id="UP000185655">
    <property type="component" value="Unassembled WGS sequence"/>
</dbReference>
<dbReference type="SUPFAM" id="SSF52540">
    <property type="entry name" value="P-loop containing nucleoside triphosphate hydrolases"/>
    <property type="match status" value="1"/>
</dbReference>
<dbReference type="InterPro" id="IPR003439">
    <property type="entry name" value="ABC_transporter-like_ATP-bd"/>
</dbReference>
<evidence type="ECO:0000313" key="5">
    <source>
        <dbReference type="Proteomes" id="UP000185655"/>
    </source>
</evidence>
<gene>
    <name evidence="4" type="ORF">SAMN02746068_01852</name>
</gene>
<dbReference type="RefSeq" id="WP_072353650.1">
    <property type="nucleotide sequence ID" value="NZ_FPKS01000014.1"/>
</dbReference>
<dbReference type="STRING" id="1122154.SAMN02746068_01852"/>
<dbReference type="SMART" id="SM00382">
    <property type="entry name" value="AAA"/>
    <property type="match status" value="1"/>
</dbReference>
<evidence type="ECO:0000256" key="1">
    <source>
        <dbReference type="ARBA" id="ARBA00022741"/>
    </source>
</evidence>
<protein>
    <submittedName>
        <fullName evidence="4">ABC-2 type transport system ATP-binding protein</fullName>
    </submittedName>
</protein>
<proteinExistence type="predicted"/>
<dbReference type="PANTHER" id="PTHR43158">
    <property type="entry name" value="SKFA PEPTIDE EXPORT ATP-BINDING PROTEIN SKFE"/>
    <property type="match status" value="1"/>
</dbReference>
<evidence type="ECO:0000259" key="3">
    <source>
        <dbReference type="PROSITE" id="PS50893"/>
    </source>
</evidence>
<keyword evidence="2 4" id="KW-0067">ATP-binding</keyword>
<dbReference type="InterPro" id="IPR027417">
    <property type="entry name" value="P-loop_NTPase"/>
</dbReference>
<sequence>MTLSVNNVSKIIEGNPILENVNFDMEAGSIVGLVGCNGVGKTTLMRLIAGEMQPESGQIQFDETGRASVFYLDTLSNWMTSYTATLAADVLAIFYPQFNREHFEEILCSQKLPLNKTIASLSKGQKALVCIAAGIASQANYLLFDEPLDGLDVFVKDYFKALLLEAVDEGRGVIIATHNLAELDSLADRILLINDRYVIEQENDTDTVKIQFVYEGDELASNLTDVATILEKRGRVYIALISESLIPAIFTDTTTYKFVEILSVTTEDIFRKELG</sequence>
<dbReference type="Pfam" id="PF00005">
    <property type="entry name" value="ABC_tran"/>
    <property type="match status" value="1"/>
</dbReference>
<feature type="domain" description="ABC transporter" evidence="3">
    <location>
        <begin position="3"/>
        <end position="220"/>
    </location>
</feature>
<evidence type="ECO:0000313" key="4">
    <source>
        <dbReference type="EMBL" id="SFZ76194.1"/>
    </source>
</evidence>
<dbReference type="Gene3D" id="3.40.50.300">
    <property type="entry name" value="P-loop containing nucleotide triphosphate hydrolases"/>
    <property type="match status" value="1"/>
</dbReference>
<accession>A0A1K2HIV5</accession>
<keyword evidence="1" id="KW-0547">Nucleotide-binding</keyword>
<dbReference type="PROSITE" id="PS50893">
    <property type="entry name" value="ABC_TRANSPORTER_2"/>
    <property type="match status" value="1"/>
</dbReference>
<evidence type="ECO:0000256" key="2">
    <source>
        <dbReference type="ARBA" id="ARBA00022840"/>
    </source>
</evidence>
<dbReference type="PANTHER" id="PTHR43158:SF10">
    <property type="entry name" value="ABC TRANSPORTER ATP-BINDING PROTEIN YTRB"/>
    <property type="match status" value="1"/>
</dbReference>
<organism evidence="4 5">
    <name type="scientific">Pseudolactococcus chungangensis CAU 28 = DSM 22330</name>
    <dbReference type="NCBI Taxonomy" id="1122154"/>
    <lineage>
        <taxon>Bacteria</taxon>
        <taxon>Bacillati</taxon>
        <taxon>Bacillota</taxon>
        <taxon>Bacilli</taxon>
        <taxon>Lactobacillales</taxon>
        <taxon>Streptococcaceae</taxon>
        <taxon>Pseudolactococcus</taxon>
    </lineage>
</organism>
<dbReference type="OrthoDB" id="9804819at2"/>
<dbReference type="InterPro" id="IPR003593">
    <property type="entry name" value="AAA+_ATPase"/>
</dbReference>
<dbReference type="CDD" id="cd03230">
    <property type="entry name" value="ABC_DR_subfamily_A"/>
    <property type="match status" value="1"/>
</dbReference>
<dbReference type="PROSITE" id="PS00211">
    <property type="entry name" value="ABC_TRANSPORTER_1"/>
    <property type="match status" value="1"/>
</dbReference>
<reference evidence="4 5" key="1">
    <citation type="submission" date="2016-11" db="EMBL/GenBank/DDBJ databases">
        <authorList>
            <person name="Jaros S."/>
            <person name="Januszkiewicz K."/>
            <person name="Wedrychowicz H."/>
        </authorList>
    </citation>
    <scope>NUCLEOTIDE SEQUENCE [LARGE SCALE GENOMIC DNA]</scope>
    <source>
        <strain evidence="4 5">DSM 22330</strain>
    </source>
</reference>
<dbReference type="GO" id="GO:0016887">
    <property type="term" value="F:ATP hydrolysis activity"/>
    <property type="evidence" value="ECO:0007669"/>
    <property type="project" value="InterPro"/>
</dbReference>
<dbReference type="GO" id="GO:0005524">
    <property type="term" value="F:ATP binding"/>
    <property type="evidence" value="ECO:0007669"/>
    <property type="project" value="UniProtKB-KW"/>
</dbReference>